<name>I0KD69_9BACT</name>
<keyword evidence="2" id="KW-1185">Reference proteome</keyword>
<dbReference type="Proteomes" id="UP000011058">
    <property type="component" value="Chromosome"/>
</dbReference>
<protein>
    <submittedName>
        <fullName evidence="1">Uncharacterized protein</fullName>
    </submittedName>
</protein>
<dbReference type="AlphaFoldDB" id="I0KD69"/>
<reference evidence="1 2" key="1">
    <citation type="journal article" date="2012" name="J. Bacteriol.">
        <title>Genome Sequence of Fibrella aestuarina BUZ 2T, a Filamentous Marine Bacterium.</title>
        <authorList>
            <person name="Filippini M."/>
            <person name="Qi W."/>
            <person name="Blom J."/>
            <person name="Goesmann A."/>
            <person name="Smits T.H."/>
            <person name="Bagheri H.C."/>
        </authorList>
    </citation>
    <scope>NUCLEOTIDE SEQUENCE [LARGE SCALE GENOMIC DNA]</scope>
    <source>
        <strain evidence="2">BUZ 2T</strain>
    </source>
</reference>
<organism evidence="1 2">
    <name type="scientific">Fibrella aestuarina BUZ 2</name>
    <dbReference type="NCBI Taxonomy" id="1166018"/>
    <lineage>
        <taxon>Bacteria</taxon>
        <taxon>Pseudomonadati</taxon>
        <taxon>Bacteroidota</taxon>
        <taxon>Cytophagia</taxon>
        <taxon>Cytophagales</taxon>
        <taxon>Spirosomataceae</taxon>
        <taxon>Fibrella</taxon>
    </lineage>
</organism>
<accession>I0KD69</accession>
<dbReference type="KEGG" id="fae:FAES_4072"/>
<dbReference type="EMBL" id="HE796683">
    <property type="protein sequence ID" value="CCH02072.1"/>
    <property type="molecule type" value="Genomic_DNA"/>
</dbReference>
<evidence type="ECO:0000313" key="2">
    <source>
        <dbReference type="Proteomes" id="UP000011058"/>
    </source>
</evidence>
<dbReference type="HOGENOM" id="CLU_3251840_0_0_10"/>
<evidence type="ECO:0000313" key="1">
    <source>
        <dbReference type="EMBL" id="CCH02072.1"/>
    </source>
</evidence>
<sequence>MLRFMEPNIKTQHTPLLENGLFGTLWGVWNGPRRAKQPSSTN</sequence>
<gene>
    <name evidence="1" type="ORF">FAES_4072</name>
</gene>
<proteinExistence type="predicted"/>